<dbReference type="Gene3D" id="3.40.50.300">
    <property type="entry name" value="P-loop containing nucleotide triphosphate hydrolases"/>
    <property type="match status" value="1"/>
</dbReference>
<evidence type="ECO:0000256" key="3">
    <source>
        <dbReference type="ARBA" id="ARBA00023125"/>
    </source>
</evidence>
<keyword evidence="2" id="KW-0067">ATP-binding</keyword>
<evidence type="ECO:0000259" key="4">
    <source>
        <dbReference type="SMART" id="SM00534"/>
    </source>
</evidence>
<evidence type="ECO:0000313" key="6">
    <source>
        <dbReference type="Proteomes" id="UP000008467"/>
    </source>
</evidence>
<dbReference type="KEGG" id="cle:Clole_0922"/>
<dbReference type="HOGENOM" id="CLU_036487_1_0_9"/>
<dbReference type="PANTHER" id="PTHR11361">
    <property type="entry name" value="DNA MISMATCH REPAIR PROTEIN MUTS FAMILY MEMBER"/>
    <property type="match status" value="1"/>
</dbReference>
<reference evidence="5 6" key="1">
    <citation type="journal article" date="2011" name="J. Bacteriol.">
        <title>Complete genome sequence of the cellulose-degrading bacterium Cellulosilyticum lentocellum.</title>
        <authorList>
            <consortium name="US DOE Joint Genome Institute"/>
            <person name="Miller D.A."/>
            <person name="Suen G."/>
            <person name="Bruce D."/>
            <person name="Copeland A."/>
            <person name="Cheng J.F."/>
            <person name="Detter C."/>
            <person name="Goodwin L.A."/>
            <person name="Han C.S."/>
            <person name="Hauser L.J."/>
            <person name="Land M.L."/>
            <person name="Lapidus A."/>
            <person name="Lucas S."/>
            <person name="Meincke L."/>
            <person name="Pitluck S."/>
            <person name="Tapia R."/>
            <person name="Teshima H."/>
            <person name="Woyke T."/>
            <person name="Fox B.G."/>
            <person name="Angert E.R."/>
            <person name="Currie C.R."/>
        </authorList>
    </citation>
    <scope>NUCLEOTIDE SEQUENCE [LARGE SCALE GENOMIC DNA]</scope>
    <source>
        <strain evidence="6">ATCC 49066 / DSM 5427 / NCIMB 11756 / RHM5</strain>
    </source>
</reference>
<dbReference type="InterPro" id="IPR000432">
    <property type="entry name" value="DNA_mismatch_repair_MutS_C"/>
</dbReference>
<dbReference type="SMART" id="SM00534">
    <property type="entry name" value="MUTSac"/>
    <property type="match status" value="1"/>
</dbReference>
<feature type="domain" description="DNA mismatch repair proteins mutS family" evidence="4">
    <location>
        <begin position="325"/>
        <end position="498"/>
    </location>
</feature>
<dbReference type="SUPFAM" id="SSF52540">
    <property type="entry name" value="P-loop containing nucleoside triphosphate hydrolases"/>
    <property type="match status" value="1"/>
</dbReference>
<sequence length="498" mass="58034">MEKQLRVNKEQLTYEDLLIRDLNLEIILEAMAQKDRFIYEICKKHLLTPLMKEDEISARQEVRKDCKQYPKLFRLVYEYVSEGIEVAKEEEEFIKPKYNQTIRSEKRLMAQSEILEKKVSYFYKVCESLCQLKEVVHSFKMQSLCEELLSKYSNSFFYEVEDLIKIAQKIKEGAIIILAGEIGRGGKYTEVELEYIESEKKEVKGPKKYLIGKRAKREKVISLDYSALENQAEEIREAVLIEYIRRFSSLNKEIGYLFEALKSEFAFYVGAFQLEETLREQGICICEPTLKKECDRFIFKELIDPGLSLKKKQKTIGNSFIANNKHLWLITGVNQGGKTTFLRSIGIAQLMAQCGLFVTANQYENKIFTGIFTHFTDSEDEMMIVGLLEQEIRKMKYLISMMKPNSMILMNETFSTTAEKDGAQLAEEVIEALKESSIDVFYVTHLYSYAQKMSLKSEKDILCLRAMRQEDGTRTYHIEEGEPLKSSYATELYYKIVD</sequence>
<evidence type="ECO:0000256" key="1">
    <source>
        <dbReference type="ARBA" id="ARBA00022741"/>
    </source>
</evidence>
<dbReference type="Proteomes" id="UP000008467">
    <property type="component" value="Chromosome"/>
</dbReference>
<evidence type="ECO:0000256" key="2">
    <source>
        <dbReference type="ARBA" id="ARBA00022840"/>
    </source>
</evidence>
<proteinExistence type="predicted"/>
<name>F2JQQ9_CELLD</name>
<dbReference type="eggNOG" id="COG0249">
    <property type="taxonomic scope" value="Bacteria"/>
</dbReference>
<dbReference type="GO" id="GO:0140664">
    <property type="term" value="F:ATP-dependent DNA damage sensor activity"/>
    <property type="evidence" value="ECO:0007669"/>
    <property type="project" value="InterPro"/>
</dbReference>
<dbReference type="AlphaFoldDB" id="F2JQQ9"/>
<dbReference type="PANTHER" id="PTHR11361:SF34">
    <property type="entry name" value="DNA MISMATCH REPAIR PROTEIN MSH1, MITOCHONDRIAL"/>
    <property type="match status" value="1"/>
</dbReference>
<dbReference type="GO" id="GO:0030983">
    <property type="term" value="F:mismatched DNA binding"/>
    <property type="evidence" value="ECO:0007669"/>
    <property type="project" value="InterPro"/>
</dbReference>
<dbReference type="InterPro" id="IPR045076">
    <property type="entry name" value="MutS"/>
</dbReference>
<gene>
    <name evidence="5" type="ordered locus">Clole_0922</name>
</gene>
<dbReference type="InterPro" id="IPR027417">
    <property type="entry name" value="P-loop_NTPase"/>
</dbReference>
<evidence type="ECO:0000313" key="5">
    <source>
        <dbReference type="EMBL" id="ADZ82654.1"/>
    </source>
</evidence>
<dbReference type="GO" id="GO:0005524">
    <property type="term" value="F:ATP binding"/>
    <property type="evidence" value="ECO:0007669"/>
    <property type="project" value="UniProtKB-KW"/>
</dbReference>
<accession>F2JQQ9</accession>
<dbReference type="STRING" id="642492.Clole_0922"/>
<organism evidence="5 6">
    <name type="scientific">Cellulosilyticum lentocellum (strain ATCC 49066 / DSM 5427 / NCIMB 11756 / RHM5)</name>
    <name type="common">Clostridium lentocellum</name>
    <dbReference type="NCBI Taxonomy" id="642492"/>
    <lineage>
        <taxon>Bacteria</taxon>
        <taxon>Bacillati</taxon>
        <taxon>Bacillota</taxon>
        <taxon>Clostridia</taxon>
        <taxon>Lachnospirales</taxon>
        <taxon>Cellulosilyticaceae</taxon>
        <taxon>Cellulosilyticum</taxon>
    </lineage>
</organism>
<dbReference type="Pfam" id="PF00488">
    <property type="entry name" value="MutS_V"/>
    <property type="match status" value="1"/>
</dbReference>
<keyword evidence="1" id="KW-0547">Nucleotide-binding</keyword>
<dbReference type="GO" id="GO:0005829">
    <property type="term" value="C:cytosol"/>
    <property type="evidence" value="ECO:0007669"/>
    <property type="project" value="TreeGrafter"/>
</dbReference>
<dbReference type="RefSeq" id="WP_013655955.1">
    <property type="nucleotide sequence ID" value="NC_015275.1"/>
</dbReference>
<protein>
    <submittedName>
        <fullName evidence="5">DNA mismatch repair protein MutS domain protein</fullName>
    </submittedName>
</protein>
<keyword evidence="3" id="KW-0238">DNA-binding</keyword>
<dbReference type="EMBL" id="CP002582">
    <property type="protein sequence ID" value="ADZ82654.1"/>
    <property type="molecule type" value="Genomic_DNA"/>
</dbReference>
<keyword evidence="6" id="KW-1185">Reference proteome</keyword>
<dbReference type="GO" id="GO:0006298">
    <property type="term" value="P:mismatch repair"/>
    <property type="evidence" value="ECO:0007669"/>
    <property type="project" value="InterPro"/>
</dbReference>